<sequence length="149" mass="16258">MAFTPDDDARVLPSGESLLSAIRGHHVDAHRLTRFAAEFGRLYGGSPARLRCGCRCGSDELVLAVDTWAAMHLPVPRSGARLHTETLGVVIDRLARSQVRAYHLLMTVDVSDPQVHAAWYRLAELVDGYTDLADALTQRSVRLPALGDG</sequence>
<reference evidence="1 2" key="1">
    <citation type="submission" date="2020-04" db="EMBL/GenBank/DDBJ databases">
        <title>MicrobeNet Type strains.</title>
        <authorList>
            <person name="Nicholson A.C."/>
        </authorList>
    </citation>
    <scope>NUCLEOTIDE SEQUENCE [LARGE SCALE GENOMIC DNA]</scope>
    <source>
        <strain evidence="1 2">DSM 44956</strain>
    </source>
</reference>
<dbReference type="Proteomes" id="UP000540698">
    <property type="component" value="Unassembled WGS sequence"/>
</dbReference>
<dbReference type="RefSeq" id="WP_157114340.1">
    <property type="nucleotide sequence ID" value="NZ_JAAXOS010000029.1"/>
</dbReference>
<organism evidence="1 2">
    <name type="scientific">Nocardia gamkensis</name>
    <dbReference type="NCBI Taxonomy" id="352869"/>
    <lineage>
        <taxon>Bacteria</taxon>
        <taxon>Bacillati</taxon>
        <taxon>Actinomycetota</taxon>
        <taxon>Actinomycetes</taxon>
        <taxon>Mycobacteriales</taxon>
        <taxon>Nocardiaceae</taxon>
        <taxon>Nocardia</taxon>
    </lineage>
</organism>
<dbReference type="EMBL" id="JAAXOS010000029">
    <property type="protein sequence ID" value="NKY31289.1"/>
    <property type="molecule type" value="Genomic_DNA"/>
</dbReference>
<evidence type="ECO:0000313" key="1">
    <source>
        <dbReference type="EMBL" id="NKY31289.1"/>
    </source>
</evidence>
<dbReference type="Pfam" id="PF14063">
    <property type="entry name" value="DUF4254"/>
    <property type="match status" value="1"/>
</dbReference>
<name>A0A7X6LB64_9NOCA</name>
<evidence type="ECO:0000313" key="2">
    <source>
        <dbReference type="Proteomes" id="UP000540698"/>
    </source>
</evidence>
<proteinExistence type="predicted"/>
<keyword evidence="2" id="KW-1185">Reference proteome</keyword>
<dbReference type="InterPro" id="IPR025350">
    <property type="entry name" value="DUF4254"/>
</dbReference>
<comment type="caution">
    <text evidence="1">The sequence shown here is derived from an EMBL/GenBank/DDBJ whole genome shotgun (WGS) entry which is preliminary data.</text>
</comment>
<accession>A0A7X6LB64</accession>
<protein>
    <submittedName>
        <fullName evidence="1">DUF4254 domain-containing protein</fullName>
    </submittedName>
</protein>
<dbReference type="AlphaFoldDB" id="A0A7X6LB64"/>
<gene>
    <name evidence="1" type="ORF">HGB38_34595</name>
</gene>